<keyword evidence="2" id="KW-1185">Reference proteome</keyword>
<evidence type="ECO:0000313" key="1">
    <source>
        <dbReference type="EMBL" id="CAG8831909.1"/>
    </source>
</evidence>
<comment type="caution">
    <text evidence="1">The sequence shown here is derived from an EMBL/GenBank/DDBJ whole genome shotgun (WGS) entry which is preliminary data.</text>
</comment>
<accession>A0ACA9S8S3</accession>
<protein>
    <submittedName>
        <fullName evidence="1">20294_t:CDS:1</fullName>
    </submittedName>
</protein>
<dbReference type="EMBL" id="CAJVQC010102475">
    <property type="protein sequence ID" value="CAG8831909.1"/>
    <property type="molecule type" value="Genomic_DNA"/>
</dbReference>
<organism evidence="1 2">
    <name type="scientific">Racocetra persica</name>
    <dbReference type="NCBI Taxonomy" id="160502"/>
    <lineage>
        <taxon>Eukaryota</taxon>
        <taxon>Fungi</taxon>
        <taxon>Fungi incertae sedis</taxon>
        <taxon>Mucoromycota</taxon>
        <taxon>Glomeromycotina</taxon>
        <taxon>Glomeromycetes</taxon>
        <taxon>Diversisporales</taxon>
        <taxon>Gigasporaceae</taxon>
        <taxon>Racocetra</taxon>
    </lineage>
</organism>
<sequence length="83" mass="9401">IPPPGSTSLYQKVGMIVHIYLGYLTRCSASPLHRTHPVTESEEPSKKLPRLLTEEYRAHPLPNASPKGHKSHHTDLLERIRPM</sequence>
<gene>
    <name evidence="1" type="ORF">RPERSI_LOCUS28300</name>
</gene>
<name>A0ACA9S8S3_9GLOM</name>
<dbReference type="Proteomes" id="UP000789920">
    <property type="component" value="Unassembled WGS sequence"/>
</dbReference>
<evidence type="ECO:0000313" key="2">
    <source>
        <dbReference type="Proteomes" id="UP000789920"/>
    </source>
</evidence>
<reference evidence="1" key="1">
    <citation type="submission" date="2021-06" db="EMBL/GenBank/DDBJ databases">
        <authorList>
            <person name="Kallberg Y."/>
            <person name="Tangrot J."/>
            <person name="Rosling A."/>
        </authorList>
    </citation>
    <scope>NUCLEOTIDE SEQUENCE</scope>
    <source>
        <strain evidence="1">MA461A</strain>
    </source>
</reference>
<proteinExistence type="predicted"/>
<feature type="non-terminal residue" evidence="1">
    <location>
        <position position="1"/>
    </location>
</feature>
<feature type="non-terminal residue" evidence="1">
    <location>
        <position position="83"/>
    </location>
</feature>